<protein>
    <submittedName>
        <fullName evidence="2">DUF1972 domain-containing protein</fullName>
    </submittedName>
</protein>
<dbReference type="Pfam" id="PF09314">
    <property type="entry name" value="DUF1972"/>
    <property type="match status" value="1"/>
</dbReference>
<name>A0ABT4L8A0_9SPHI</name>
<dbReference type="RefSeq" id="WP_269427222.1">
    <property type="nucleotide sequence ID" value="NZ_JAPWGM010000002.1"/>
</dbReference>
<dbReference type="InterPro" id="IPR015393">
    <property type="entry name" value="DUF1972"/>
</dbReference>
<comment type="caution">
    <text evidence="2">The sequence shown here is derived from an EMBL/GenBank/DDBJ whole genome shotgun (WGS) entry which is preliminary data.</text>
</comment>
<dbReference type="EMBL" id="JAPWGM010000002">
    <property type="protein sequence ID" value="MCZ4244156.1"/>
    <property type="molecule type" value="Genomic_DNA"/>
</dbReference>
<proteinExistence type="predicted"/>
<organism evidence="2 3">
    <name type="scientific">Pedobacter punctiformis</name>
    <dbReference type="NCBI Taxonomy" id="3004097"/>
    <lineage>
        <taxon>Bacteria</taxon>
        <taxon>Pseudomonadati</taxon>
        <taxon>Bacteroidota</taxon>
        <taxon>Sphingobacteriia</taxon>
        <taxon>Sphingobacteriales</taxon>
        <taxon>Sphingobacteriaceae</taxon>
        <taxon>Pedobacter</taxon>
    </lineage>
</organism>
<reference evidence="2" key="1">
    <citation type="submission" date="2022-12" db="EMBL/GenBank/DDBJ databases">
        <title>Genome sequence of HCMS5-2.</title>
        <authorList>
            <person name="Woo H."/>
        </authorList>
    </citation>
    <scope>NUCLEOTIDE SEQUENCE</scope>
    <source>
        <strain evidence="2">HCMS5-2</strain>
    </source>
</reference>
<evidence type="ECO:0000313" key="2">
    <source>
        <dbReference type="EMBL" id="MCZ4244156.1"/>
    </source>
</evidence>
<accession>A0ABT4L8A0</accession>
<dbReference type="Proteomes" id="UP001144347">
    <property type="component" value="Unassembled WGS sequence"/>
</dbReference>
<keyword evidence="3" id="KW-1185">Reference proteome</keyword>
<gene>
    <name evidence="2" type="ORF">O0955_09070</name>
</gene>
<sequence>MRIAILGTRGIPSQYGGFEKCAEHIALSLVERGHEVIMYNSHNHANQKVLWNGVKIVHIYDPEFKLGSLGRFIYDYRCISDLKNQNCDIILQFGYRSSPVWKIIMPKNVSLVTNMGGLEWKRSKYGPLLRKFIHLAEKLAVYNCDNLISDSLGIQSYLLKKFEKISQYIPYGAYIFNDPDEKILADFQLSKYKYDLFIGSLEPENSLEIILDGVVKAQVDRDFLVVGNRLTRNGKFLQNKYRKYANIKFLGSIYDDKGLNNLRYFSNLYFHGHTLGGTHPLLLEAMACRSLISANDNEFNRFIVGNDAMYFQTVEDITKQMLAKGKESQEYSYYLDNNAFKIKNYYSWKNIGERYERYFYDLIKNEFIQHNV</sequence>
<evidence type="ECO:0000313" key="3">
    <source>
        <dbReference type="Proteomes" id="UP001144347"/>
    </source>
</evidence>
<evidence type="ECO:0000259" key="1">
    <source>
        <dbReference type="Pfam" id="PF09314"/>
    </source>
</evidence>
<dbReference type="SUPFAM" id="SSF53756">
    <property type="entry name" value="UDP-Glycosyltransferase/glycogen phosphorylase"/>
    <property type="match status" value="1"/>
</dbReference>
<dbReference type="Gene3D" id="3.40.50.2000">
    <property type="entry name" value="Glycogen Phosphorylase B"/>
    <property type="match status" value="2"/>
</dbReference>
<feature type="domain" description="DUF1972" evidence="1">
    <location>
        <begin position="3"/>
        <end position="173"/>
    </location>
</feature>